<proteinExistence type="inferred from homology"/>
<feature type="compositionally biased region" description="Basic and acidic residues" evidence="6">
    <location>
        <begin position="319"/>
        <end position="355"/>
    </location>
</feature>
<evidence type="ECO:0000256" key="2">
    <source>
        <dbReference type="ARBA" id="ARBA00010239"/>
    </source>
</evidence>
<dbReference type="OrthoDB" id="515064at2759"/>
<feature type="compositionally biased region" description="Polar residues" evidence="6">
    <location>
        <begin position="402"/>
        <end position="415"/>
    </location>
</feature>
<feature type="region of interest" description="Disordered" evidence="6">
    <location>
        <begin position="1"/>
        <end position="34"/>
    </location>
</feature>
<feature type="compositionally biased region" description="Polar residues" evidence="6">
    <location>
        <begin position="728"/>
        <end position="751"/>
    </location>
</feature>
<feature type="region of interest" description="Disordered" evidence="6">
    <location>
        <begin position="788"/>
        <end position="823"/>
    </location>
</feature>
<evidence type="ECO:0000256" key="5">
    <source>
        <dbReference type="ARBA" id="ARBA00023242"/>
    </source>
</evidence>
<protein>
    <recommendedName>
        <fullName evidence="9">SNF5-domain-containing protein</fullName>
    </recommendedName>
</protein>
<keyword evidence="5" id="KW-0539">Nucleus</keyword>
<feature type="region of interest" description="Disordered" evidence="6">
    <location>
        <begin position="895"/>
        <end position="914"/>
    </location>
</feature>
<keyword evidence="8" id="KW-1185">Reference proteome</keyword>
<feature type="compositionally biased region" description="Polar residues" evidence="6">
    <location>
        <begin position="1378"/>
        <end position="1391"/>
    </location>
</feature>
<dbReference type="GO" id="GO:0006338">
    <property type="term" value="P:chromatin remodeling"/>
    <property type="evidence" value="ECO:0007669"/>
    <property type="project" value="InterPro"/>
</dbReference>
<evidence type="ECO:0008006" key="9">
    <source>
        <dbReference type="Google" id="ProtNLM"/>
    </source>
</evidence>
<feature type="region of interest" description="Disordered" evidence="6">
    <location>
        <begin position="1339"/>
        <end position="1433"/>
    </location>
</feature>
<dbReference type="HOGENOM" id="CLU_240808_0_0_1"/>
<dbReference type="InterPro" id="IPR006939">
    <property type="entry name" value="SNF5"/>
</dbReference>
<evidence type="ECO:0000256" key="1">
    <source>
        <dbReference type="ARBA" id="ARBA00004123"/>
    </source>
</evidence>
<feature type="region of interest" description="Disordered" evidence="6">
    <location>
        <begin position="649"/>
        <end position="760"/>
    </location>
</feature>
<feature type="compositionally biased region" description="Polar residues" evidence="6">
    <location>
        <begin position="653"/>
        <end position="663"/>
    </location>
</feature>
<feature type="region of interest" description="Disordered" evidence="6">
    <location>
        <begin position="113"/>
        <end position="187"/>
    </location>
</feature>
<dbReference type="GO" id="GO:0000228">
    <property type="term" value="C:nuclear chromosome"/>
    <property type="evidence" value="ECO:0007669"/>
    <property type="project" value="InterPro"/>
</dbReference>
<evidence type="ECO:0000313" key="8">
    <source>
        <dbReference type="Proteomes" id="UP000054018"/>
    </source>
</evidence>
<gene>
    <name evidence="7" type="ORF">PISMIDRAFT_204365</name>
</gene>
<feature type="compositionally biased region" description="Basic and acidic residues" evidence="6">
    <location>
        <begin position="810"/>
        <end position="823"/>
    </location>
</feature>
<feature type="compositionally biased region" description="Basic and acidic residues" evidence="6">
    <location>
        <begin position="1244"/>
        <end position="1256"/>
    </location>
</feature>
<organism evidence="7 8">
    <name type="scientific">Pisolithus microcarpus 441</name>
    <dbReference type="NCBI Taxonomy" id="765257"/>
    <lineage>
        <taxon>Eukaryota</taxon>
        <taxon>Fungi</taxon>
        <taxon>Dikarya</taxon>
        <taxon>Basidiomycota</taxon>
        <taxon>Agaricomycotina</taxon>
        <taxon>Agaricomycetes</taxon>
        <taxon>Agaricomycetidae</taxon>
        <taxon>Boletales</taxon>
        <taxon>Sclerodermatineae</taxon>
        <taxon>Pisolithaceae</taxon>
        <taxon>Pisolithus</taxon>
    </lineage>
</organism>
<dbReference type="InterPro" id="IPR013088">
    <property type="entry name" value="Znf_NHR/GATA"/>
</dbReference>
<dbReference type="PANTHER" id="PTHR10019">
    <property type="entry name" value="SNF5"/>
    <property type="match status" value="1"/>
</dbReference>
<evidence type="ECO:0000256" key="4">
    <source>
        <dbReference type="ARBA" id="ARBA00023163"/>
    </source>
</evidence>
<comment type="subcellular location">
    <subcellularLocation>
        <location evidence="1">Nucleus</location>
    </subcellularLocation>
</comment>
<reference evidence="7 8" key="1">
    <citation type="submission" date="2014-04" db="EMBL/GenBank/DDBJ databases">
        <authorList>
            <consortium name="DOE Joint Genome Institute"/>
            <person name="Kuo A."/>
            <person name="Kohler A."/>
            <person name="Costa M.D."/>
            <person name="Nagy L.G."/>
            <person name="Floudas D."/>
            <person name="Copeland A."/>
            <person name="Barry K.W."/>
            <person name="Cichocki N."/>
            <person name="Veneault-Fourrey C."/>
            <person name="LaButti K."/>
            <person name="Lindquist E.A."/>
            <person name="Lipzen A."/>
            <person name="Lundell T."/>
            <person name="Morin E."/>
            <person name="Murat C."/>
            <person name="Sun H."/>
            <person name="Tunlid A."/>
            <person name="Henrissat B."/>
            <person name="Grigoriev I.V."/>
            <person name="Hibbett D.S."/>
            <person name="Martin F."/>
            <person name="Nordberg H.P."/>
            <person name="Cantor M.N."/>
            <person name="Hua S.X."/>
        </authorList>
    </citation>
    <scope>NUCLEOTIDE SEQUENCE [LARGE SCALE GENOMIC DNA]</scope>
    <source>
        <strain evidence="7 8">441</strain>
    </source>
</reference>
<comment type="similarity">
    <text evidence="2">Belongs to the SNF5 family.</text>
</comment>
<dbReference type="STRING" id="765257.A0A0C9ZYG9"/>
<keyword evidence="4" id="KW-0804">Transcription</keyword>
<evidence type="ECO:0000313" key="7">
    <source>
        <dbReference type="EMBL" id="KIK27272.1"/>
    </source>
</evidence>
<dbReference type="GO" id="GO:0008270">
    <property type="term" value="F:zinc ion binding"/>
    <property type="evidence" value="ECO:0007669"/>
    <property type="project" value="InterPro"/>
</dbReference>
<name>A0A0C9ZYG9_9AGAM</name>
<dbReference type="GO" id="GO:0006355">
    <property type="term" value="P:regulation of DNA-templated transcription"/>
    <property type="evidence" value="ECO:0007669"/>
    <property type="project" value="InterPro"/>
</dbReference>
<dbReference type="Gene3D" id="3.30.50.10">
    <property type="entry name" value="Erythroid Transcription Factor GATA-1, subunit A"/>
    <property type="match status" value="1"/>
</dbReference>
<feature type="compositionally biased region" description="Pro residues" evidence="6">
    <location>
        <begin position="1400"/>
        <end position="1410"/>
    </location>
</feature>
<feature type="compositionally biased region" description="Basic and acidic residues" evidence="6">
    <location>
        <begin position="1417"/>
        <end position="1432"/>
    </location>
</feature>
<evidence type="ECO:0000256" key="3">
    <source>
        <dbReference type="ARBA" id="ARBA00023015"/>
    </source>
</evidence>
<feature type="region of interest" description="Disordered" evidence="6">
    <location>
        <begin position="1241"/>
        <end position="1282"/>
    </location>
</feature>
<dbReference type="EMBL" id="KN833697">
    <property type="protein sequence ID" value="KIK27272.1"/>
    <property type="molecule type" value="Genomic_DNA"/>
</dbReference>
<reference evidence="8" key="2">
    <citation type="submission" date="2015-01" db="EMBL/GenBank/DDBJ databases">
        <title>Evolutionary Origins and Diversification of the Mycorrhizal Mutualists.</title>
        <authorList>
            <consortium name="DOE Joint Genome Institute"/>
            <consortium name="Mycorrhizal Genomics Consortium"/>
            <person name="Kohler A."/>
            <person name="Kuo A."/>
            <person name="Nagy L.G."/>
            <person name="Floudas D."/>
            <person name="Copeland A."/>
            <person name="Barry K.W."/>
            <person name="Cichocki N."/>
            <person name="Veneault-Fourrey C."/>
            <person name="LaButti K."/>
            <person name="Lindquist E.A."/>
            <person name="Lipzen A."/>
            <person name="Lundell T."/>
            <person name="Morin E."/>
            <person name="Murat C."/>
            <person name="Riley R."/>
            <person name="Ohm R."/>
            <person name="Sun H."/>
            <person name="Tunlid A."/>
            <person name="Henrissat B."/>
            <person name="Grigoriev I.V."/>
            <person name="Hibbett D.S."/>
            <person name="Martin F."/>
        </authorList>
    </citation>
    <scope>NUCLEOTIDE SEQUENCE [LARGE SCALE GENOMIC DNA]</scope>
    <source>
        <strain evidence="8">441</strain>
    </source>
</reference>
<sequence length="1703" mass="182983">MNTYQTHPGNPQQASGQYSLSPLPQQTMSYSGAGMGMHMAPHNMAMNSSSSLDMNINPQGNMGMNLNMAPSNMPMNLASATSNVNPAYLAMLNAQQSSNSMNGIVTKFPYPSYSNQSQQHGQQSMGLSHSQMPNMGSQMHASHNSSNPAAIQTAGQSISPTQLMSASPSQFMSGPSSQQQQPHPHSLNLTPAQLLHQQQSGAINPASLAGGPGNMNMGGLNPNLSNMNSGMSLGVNMGGLGNMQSMSNAGNVNMQGMPNMGNPGIVPNPRMNIPPNVNPMRYAQMTPHERQAFQRQHVASLGHGLPSDRGLSATPSQSGHERGSSLTHERPPVQHERSQSLTHERQPSQQPHERAPSQPHDPAGLPGERPSSSASVRSHHSHHNLDAVAPHGMMGPPGSRPGTASGTMPQLTRTNSINLNPTMGPMHMSSGTATNLNPNMNPMNVHLNSPASMMSQMNQPPHMNTGVPMNPQMTQMGVAGGMGMAMNRPPTRAGSAMGSPKQSPRMSLNAGGPTHMGMASGVGMGSGMTPIMGGVTGNSGMTAMNAGVQGNMSSGIGGGMGNSMGGGMTGGMGGVVSGPMSTGLAMGMNAQGMSGVPNMPGMGGMGNMGPMNMNAVGPSGLGGGGMMGGANAGLMGPPVIPPAMQRPEREQMMQAQVREQSAPLQREASLPPSSSGSFIGQSMESTAVPNIPTMGSSTPSNLAVSRQQSQPPAHFHQQSPLRKLLPGQSPNTPTRKSNEMVASTNASSVTGPSVHGAPEGHKLPPHLAALNPAVTKITYIPYKVSKTTESTDGAEDDKKSDDGSSQPEGDESKEGKKAPVKIEDPVSTLTPSEISTLKEVMAHDVAYEAIYRVKQNRMLHEMRTTGPASRLAWWDRDFAPHMGINRRPDRFDVRYPRLPKNDGNVPRRKGARREGIRIPRRLPPELADRPEQLVPIRLEFDVEHHKMRDTFLWNLNDPVITPEMFAQTLVEDYSLLPSYHSVIVKSIQEQLSDFKAHMVDVDWKSPSSAIETAQSEDPKIEELEGSGLEDKVDCGTVDAIECIPGDNCESMEIGKGTLDEEEVRWWESWRKRCRKEAFSRSTTLSSRRKKRKVVAGAASNSEVSITKDNNAPRTVDEFELDEKKMHEDLRILIKLDIIVGSVKLDDQFEWDLENEDASPEQFAEVYTKELGLGGEFQTAISHCIREQVHVYQKSLFLVGHPGDGSPVQDEDLRMAFLPSLASGTRSSDQVQSYTPTLSYMSDGEIERSEKEREKELARRRKRNTRGRRGIALPDREPNRTYRTPAIGFPELDAATLALAAAANAPTSRRAAAAAATLTIANMVASENGMPIMPAPLPQQQPTPMVTATPGKEKKPKGLFKPPRYPNCVIRPRAHVSAPTPSTAVESTSMLPSSLLDKEPPPPVANPPPPDSKTAAKKARDAEREAKEKELADGQHANVINGVWHCSNCGCPESIAIGRRKGPLGDKSQCGACGKFWHRHRRLRPVEYNSDPQYHLNLRNNEAEQAKTSTKKRGRASNSAVVAEGNETPSRQKSEAEMPPPVTSTVLPSEDDRPVSPVTSASSGDEAPLAQQSLKANGTSQQPATSSRPGTPDSPRPPPDTQLTSPGEPRSGSAAPHSNGSTTLPLWLTVAMHDLQAKYPDDKFEAILRRPTPKAVPEWRIKCLDCPGKLYNPGPGDTLSNYEVHLRNRQHRSRVNSRVNGSFA</sequence>
<feature type="compositionally biased region" description="Basic residues" evidence="6">
    <location>
        <begin position="1257"/>
        <end position="1268"/>
    </location>
</feature>
<feature type="compositionally biased region" description="Polar residues" evidence="6">
    <location>
        <begin position="1"/>
        <end position="30"/>
    </location>
</feature>
<feature type="compositionally biased region" description="Low complexity" evidence="6">
    <location>
        <begin position="165"/>
        <end position="186"/>
    </location>
</feature>
<dbReference type="Proteomes" id="UP000054018">
    <property type="component" value="Unassembled WGS sequence"/>
</dbReference>
<feature type="compositionally biased region" description="Polar residues" evidence="6">
    <location>
        <begin position="671"/>
        <end position="720"/>
    </location>
</feature>
<feature type="region of interest" description="Disordered" evidence="6">
    <location>
        <begin position="1502"/>
        <end position="1619"/>
    </location>
</feature>
<evidence type="ECO:0000256" key="6">
    <source>
        <dbReference type="SAM" id="MobiDB-lite"/>
    </source>
</evidence>
<accession>A0A0C9ZYG9</accession>
<feature type="compositionally biased region" description="Polar residues" evidence="6">
    <location>
        <begin position="1569"/>
        <end position="1583"/>
    </location>
</feature>
<feature type="compositionally biased region" description="Polar residues" evidence="6">
    <location>
        <begin position="113"/>
        <end position="164"/>
    </location>
</feature>
<keyword evidence="3" id="KW-0805">Transcription regulation</keyword>
<feature type="region of interest" description="Disordered" evidence="6">
    <location>
        <begin position="302"/>
        <end position="415"/>
    </location>
</feature>
<dbReference type="Pfam" id="PF04855">
    <property type="entry name" value="SNF5"/>
    <property type="match status" value="1"/>
</dbReference>